<organism evidence="2 3">
    <name type="scientific">Acetobacter tropicalis NBRC 101654</name>
    <dbReference type="NCBI Taxonomy" id="749388"/>
    <lineage>
        <taxon>Bacteria</taxon>
        <taxon>Pseudomonadati</taxon>
        <taxon>Pseudomonadota</taxon>
        <taxon>Alphaproteobacteria</taxon>
        <taxon>Acetobacterales</taxon>
        <taxon>Acetobacteraceae</taxon>
        <taxon>Acetobacter</taxon>
    </lineage>
</organism>
<dbReference type="Gene3D" id="1.10.10.10">
    <property type="entry name" value="Winged helix-like DNA-binding domain superfamily/Winged helix DNA-binding domain"/>
    <property type="match status" value="1"/>
</dbReference>
<reference evidence="2 3" key="1">
    <citation type="journal article" date="2011" name="Biochem. Biophys. Res. Commun.">
        <title>Increased number of Arginine-based salt bridges contributes to the thermotolerance of thermotolerant acetic acid bacteria, Acetobacter tropicalis SKU1100.</title>
        <authorList>
            <person name="Matsutani M."/>
            <person name="Hirakawa H."/>
            <person name="Nishikura M."/>
            <person name="Soemphol W."/>
            <person name="Ali I.A.I."/>
            <person name="Yakushi T."/>
            <person name="Matsushita K."/>
        </authorList>
    </citation>
    <scope>NUCLEOTIDE SEQUENCE [LARGE SCALE GENOMIC DNA]</scope>
    <source>
        <strain evidence="2 3">NBRC 101654</strain>
    </source>
</reference>
<protein>
    <recommendedName>
        <fullName evidence="4">Helix-turn-helix domain-containing protein</fullName>
    </recommendedName>
</protein>
<evidence type="ECO:0000313" key="3">
    <source>
        <dbReference type="Proteomes" id="UP000004319"/>
    </source>
</evidence>
<evidence type="ECO:0000313" key="2">
    <source>
        <dbReference type="EMBL" id="GAA09195.1"/>
    </source>
</evidence>
<dbReference type="AlphaFoldDB" id="F7VFQ0"/>
<feature type="coiled-coil region" evidence="1">
    <location>
        <begin position="112"/>
        <end position="140"/>
    </location>
</feature>
<dbReference type="InterPro" id="IPR036388">
    <property type="entry name" value="WH-like_DNA-bd_sf"/>
</dbReference>
<dbReference type="EMBL" id="BABS01000073">
    <property type="protein sequence ID" value="GAA09195.1"/>
    <property type="molecule type" value="Genomic_DNA"/>
</dbReference>
<name>F7VFQ0_9PROT</name>
<keyword evidence="1" id="KW-0175">Coiled coil</keyword>
<evidence type="ECO:0000256" key="1">
    <source>
        <dbReference type="SAM" id="Coils"/>
    </source>
</evidence>
<comment type="caution">
    <text evidence="2">The sequence shown here is derived from an EMBL/GenBank/DDBJ whole genome shotgun (WGS) entry which is preliminary data.</text>
</comment>
<accession>F7VFQ0</accession>
<dbReference type="Proteomes" id="UP000004319">
    <property type="component" value="Unassembled WGS sequence"/>
</dbReference>
<sequence length="188" mass="21325">MERRKPCAQTKESLVTMVSFSSQLWKLTQAKLLTGKEHLVLQALASFKGDKGLFPSHTTIAIRAGCSCSTVIRALSKAYELGLVEKVARRNVHASGRIVRGTNLYTLKRIDLTEAKKLMKERTKKLKDALERKKRQFLNSFSMFQNQASHDSKSLISSKRNAHLSVQEYLSLIEVWGKESMEQKIAQE</sequence>
<proteinExistence type="predicted"/>
<gene>
    <name evidence="2" type="ORF">ATPR_2199</name>
</gene>
<evidence type="ECO:0008006" key="4">
    <source>
        <dbReference type="Google" id="ProtNLM"/>
    </source>
</evidence>
<dbReference type="Pfam" id="PF13730">
    <property type="entry name" value="HTH_36"/>
    <property type="match status" value="1"/>
</dbReference>